<evidence type="ECO:0000256" key="2">
    <source>
        <dbReference type="ARBA" id="ARBA00022485"/>
    </source>
</evidence>
<dbReference type="HAMAP" id="MF_01225_B">
    <property type="entry name" value="MoaA_B"/>
    <property type="match status" value="1"/>
</dbReference>
<feature type="binding site" evidence="12">
    <location>
        <position position="73"/>
    </location>
    <ligand>
        <name>S-adenosyl-L-methionine</name>
        <dbReference type="ChEBI" id="CHEBI:59789"/>
    </ligand>
</feature>
<dbReference type="NCBIfam" id="TIGR02666">
    <property type="entry name" value="moaA"/>
    <property type="match status" value="1"/>
</dbReference>
<feature type="binding site" evidence="12">
    <location>
        <position position="161"/>
    </location>
    <ligand>
        <name>GTP</name>
        <dbReference type="ChEBI" id="CHEBI:37565"/>
    </ligand>
</feature>
<dbReference type="InterPro" id="IPR013483">
    <property type="entry name" value="MoaA"/>
</dbReference>
<feature type="binding site" evidence="12">
    <location>
        <position position="100"/>
    </location>
    <ligand>
        <name>GTP</name>
        <dbReference type="ChEBI" id="CHEBI:37565"/>
    </ligand>
</feature>
<dbReference type="InterPro" id="IPR040064">
    <property type="entry name" value="MoaA-like"/>
</dbReference>
<evidence type="ECO:0000256" key="6">
    <source>
        <dbReference type="ARBA" id="ARBA00023004"/>
    </source>
</evidence>
<feature type="binding site" evidence="12">
    <location>
        <position position="34"/>
    </location>
    <ligand>
        <name>[4Fe-4S] cluster</name>
        <dbReference type="ChEBI" id="CHEBI:49883"/>
        <label>1</label>
        <note>4Fe-4S-S-AdoMet</note>
    </ligand>
</feature>
<gene>
    <name evidence="12 14" type="primary">moaA</name>
    <name evidence="14" type="ORF">MECH1_V1_2464</name>
</gene>
<evidence type="ECO:0000259" key="13">
    <source>
        <dbReference type="PROSITE" id="PS51918"/>
    </source>
</evidence>
<feature type="binding site" evidence="12">
    <location>
        <position position="124"/>
    </location>
    <ligand>
        <name>S-adenosyl-L-methionine</name>
        <dbReference type="ChEBI" id="CHEBI:59789"/>
    </ligand>
</feature>
<reference evidence="14 15" key="1">
    <citation type="submission" date="2024-04" db="EMBL/GenBank/DDBJ databases">
        <authorList>
            <person name="Cremers G."/>
        </authorList>
    </citation>
    <scope>NUCLEOTIDE SEQUENCE [LARGE SCALE GENOMIC DNA]</scope>
    <source>
        <strain evidence="14">MeCH1-AG</strain>
    </source>
</reference>
<dbReference type="InterPro" id="IPR000385">
    <property type="entry name" value="MoaA_NifB_PqqE_Fe-S-bd_CS"/>
</dbReference>
<dbReference type="InterPro" id="IPR058240">
    <property type="entry name" value="rSAM_sf"/>
</dbReference>
<feature type="binding site" evidence="12">
    <location>
        <position position="69"/>
    </location>
    <ligand>
        <name>GTP</name>
        <dbReference type="ChEBI" id="CHEBI:37565"/>
    </ligand>
</feature>
<evidence type="ECO:0000313" key="14">
    <source>
        <dbReference type="EMBL" id="CAL1241240.1"/>
    </source>
</evidence>
<keyword evidence="15" id="KW-1185">Reference proteome</keyword>
<dbReference type="InterPro" id="IPR050105">
    <property type="entry name" value="MoCo_biosynth_MoaA/MoaC"/>
</dbReference>
<dbReference type="Pfam" id="PF04055">
    <property type="entry name" value="Radical_SAM"/>
    <property type="match status" value="1"/>
</dbReference>
<dbReference type="Gene3D" id="3.20.20.70">
    <property type="entry name" value="Aldolase class I"/>
    <property type="match status" value="1"/>
</dbReference>
<comment type="function">
    <text evidence="12">Catalyzes the cyclization of GTP to (8S)-3',8-cyclo-7,8-dihydroguanosine 5'-triphosphate.</text>
</comment>
<evidence type="ECO:0000256" key="11">
    <source>
        <dbReference type="ARBA" id="ARBA00048697"/>
    </source>
</evidence>
<feature type="domain" description="Radical SAM core" evidence="13">
    <location>
        <begin position="11"/>
        <end position="222"/>
    </location>
</feature>
<dbReference type="SFLD" id="SFLDG01383">
    <property type="entry name" value="cyclic_pyranopterin_phosphate"/>
    <property type="match status" value="1"/>
</dbReference>
<feature type="binding site" evidence="12">
    <location>
        <position position="27"/>
    </location>
    <ligand>
        <name>[4Fe-4S] cluster</name>
        <dbReference type="ChEBI" id="CHEBI:49883"/>
        <label>1</label>
        <note>4Fe-4S-S-AdoMet</note>
    </ligand>
</feature>
<keyword evidence="7 12" id="KW-0411">Iron-sulfur</keyword>
<evidence type="ECO:0000256" key="5">
    <source>
        <dbReference type="ARBA" id="ARBA00022741"/>
    </source>
</evidence>
<dbReference type="EC" id="4.1.99.22" evidence="1 12"/>
<feature type="binding site" evidence="12">
    <location>
        <position position="262"/>
    </location>
    <ligand>
        <name>[4Fe-4S] cluster</name>
        <dbReference type="ChEBI" id="CHEBI:49883"/>
        <label>2</label>
        <note>4Fe-4S-substrate</note>
    </ligand>
</feature>
<dbReference type="Pfam" id="PF06463">
    <property type="entry name" value="Mob_synth_C"/>
    <property type="match status" value="1"/>
</dbReference>
<evidence type="ECO:0000256" key="7">
    <source>
        <dbReference type="ARBA" id="ARBA00023014"/>
    </source>
</evidence>
<keyword evidence="2 12" id="KW-0004">4Fe-4S</keyword>
<keyword evidence="5 12" id="KW-0547">Nucleotide-binding</keyword>
<keyword evidence="8 12" id="KW-0342">GTP-binding</keyword>
<dbReference type="GO" id="GO:0061798">
    <property type="term" value="F:GTP 3',8'-cyclase activity"/>
    <property type="evidence" value="ECO:0007669"/>
    <property type="project" value="UniProtKB-EC"/>
</dbReference>
<name>A0ABM9NKR7_9GAMM</name>
<comment type="catalytic activity">
    <reaction evidence="11 12">
        <text>GTP + AH2 + S-adenosyl-L-methionine = (8S)-3',8-cyclo-7,8-dihydroguanosine 5'-triphosphate + 5'-deoxyadenosine + L-methionine + A + H(+)</text>
        <dbReference type="Rhea" id="RHEA:49576"/>
        <dbReference type="ChEBI" id="CHEBI:13193"/>
        <dbReference type="ChEBI" id="CHEBI:15378"/>
        <dbReference type="ChEBI" id="CHEBI:17319"/>
        <dbReference type="ChEBI" id="CHEBI:17499"/>
        <dbReference type="ChEBI" id="CHEBI:37565"/>
        <dbReference type="ChEBI" id="CHEBI:57844"/>
        <dbReference type="ChEBI" id="CHEBI:59789"/>
        <dbReference type="ChEBI" id="CHEBI:131766"/>
        <dbReference type="EC" id="4.1.99.22"/>
    </reaction>
</comment>
<protein>
    <recommendedName>
        <fullName evidence="1 12">GTP 3',8-cyclase</fullName>
        <ecNumber evidence="1 12">4.1.99.22</ecNumber>
    </recommendedName>
    <alternativeName>
        <fullName evidence="12">Molybdenum cofactor biosynthesis protein A</fullName>
    </alternativeName>
</protein>
<evidence type="ECO:0000256" key="12">
    <source>
        <dbReference type="HAMAP-Rule" id="MF_01225"/>
    </source>
</evidence>
<dbReference type="InterPro" id="IPR006638">
    <property type="entry name" value="Elp3/MiaA/NifB-like_rSAM"/>
</dbReference>
<feature type="binding site" evidence="12">
    <location>
        <begin position="264"/>
        <end position="266"/>
    </location>
    <ligand>
        <name>GTP</name>
        <dbReference type="ChEBI" id="CHEBI:37565"/>
    </ligand>
</feature>
<feature type="binding site" evidence="12">
    <location>
        <position position="276"/>
    </location>
    <ligand>
        <name>[4Fe-4S] cluster</name>
        <dbReference type="ChEBI" id="CHEBI:49883"/>
        <label>2</label>
        <note>4Fe-4S-substrate</note>
    </ligand>
</feature>
<dbReference type="SFLD" id="SFLDS00029">
    <property type="entry name" value="Radical_SAM"/>
    <property type="match status" value="1"/>
</dbReference>
<sequence length="333" mass="37010">MATPSPTLVDRFGRRITYLRVSITDRCDFRCLYCMNDDTAFLPRAQILTLEEILAVCQAFVELGVGKIRITGGEPLVRKGALDLLADLGRLRGLRELVLTTNGSQLAKHASALKAAGVRRLNVSLDTLRAERFRRITRVGDLGQVLRGIEAALAQGFDKIKLNTVVLKHCNHDEVGDLVEYAVERGMDISFIEEMPLGLVTGHDRAADYYSSDEVRRDLACRFELLPTPESTGGPSRYYRVVGTATRVGFISPHSHNFCGSCNRVRLTAEGRLLLCLGNEHSMDLKRVLRAHPGDGERLKQAIEAAMALKPERHHFDLQAHPVIFRHMNVTGG</sequence>
<dbReference type="EMBL" id="OZ026884">
    <property type="protein sequence ID" value="CAL1241240.1"/>
    <property type="molecule type" value="Genomic_DNA"/>
</dbReference>
<feature type="binding site" evidence="12">
    <location>
        <position position="33"/>
    </location>
    <ligand>
        <name>S-adenosyl-L-methionine</name>
        <dbReference type="ChEBI" id="CHEBI:59789"/>
    </ligand>
</feature>
<dbReference type="PANTHER" id="PTHR22960">
    <property type="entry name" value="MOLYBDOPTERIN COFACTOR SYNTHESIS PROTEIN A"/>
    <property type="match status" value="1"/>
</dbReference>
<evidence type="ECO:0000256" key="9">
    <source>
        <dbReference type="ARBA" id="ARBA00023150"/>
    </source>
</evidence>
<keyword evidence="4 12" id="KW-0479">Metal-binding</keyword>
<comment type="pathway">
    <text evidence="12">Cofactor biosynthesis; molybdopterin biosynthesis.</text>
</comment>
<proteinExistence type="inferred from homology"/>
<feature type="binding site" evidence="12">
    <location>
        <position position="31"/>
    </location>
    <ligand>
        <name>[4Fe-4S] cluster</name>
        <dbReference type="ChEBI" id="CHEBI:49883"/>
        <label>1</label>
        <note>4Fe-4S-S-AdoMet</note>
    </ligand>
</feature>
<keyword evidence="10 12" id="KW-0456">Lyase</keyword>
<dbReference type="CDD" id="cd01335">
    <property type="entry name" value="Radical_SAM"/>
    <property type="match status" value="1"/>
</dbReference>
<evidence type="ECO:0000256" key="10">
    <source>
        <dbReference type="ARBA" id="ARBA00023239"/>
    </source>
</evidence>
<dbReference type="PANTHER" id="PTHR22960:SF0">
    <property type="entry name" value="MOLYBDENUM COFACTOR BIOSYNTHESIS PROTEIN 1"/>
    <property type="match status" value="1"/>
</dbReference>
<keyword evidence="3 12" id="KW-0949">S-adenosyl-L-methionine</keyword>
<evidence type="ECO:0000313" key="15">
    <source>
        <dbReference type="Proteomes" id="UP001497493"/>
    </source>
</evidence>
<dbReference type="CDD" id="cd21117">
    <property type="entry name" value="Twitch_MoaA"/>
    <property type="match status" value="1"/>
</dbReference>
<feature type="binding site" evidence="12">
    <location>
        <position position="259"/>
    </location>
    <ligand>
        <name>[4Fe-4S] cluster</name>
        <dbReference type="ChEBI" id="CHEBI:49883"/>
        <label>2</label>
        <note>4Fe-4S-substrate</note>
    </ligand>
</feature>
<dbReference type="SFLD" id="SFLDG01067">
    <property type="entry name" value="SPASM/twitch_domain_containing"/>
    <property type="match status" value="1"/>
</dbReference>
<dbReference type="SUPFAM" id="SSF102114">
    <property type="entry name" value="Radical SAM enzymes"/>
    <property type="match status" value="1"/>
</dbReference>
<evidence type="ECO:0000256" key="4">
    <source>
        <dbReference type="ARBA" id="ARBA00022723"/>
    </source>
</evidence>
<dbReference type="PROSITE" id="PS01305">
    <property type="entry name" value="MOAA_NIFB_PQQE"/>
    <property type="match status" value="1"/>
</dbReference>
<keyword evidence="9 12" id="KW-0501">Molybdenum cofactor biosynthesis</keyword>
<evidence type="ECO:0000256" key="1">
    <source>
        <dbReference type="ARBA" id="ARBA00012167"/>
    </source>
</evidence>
<dbReference type="Proteomes" id="UP001497493">
    <property type="component" value="Chromosome"/>
</dbReference>
<feature type="binding site" evidence="12">
    <location>
        <position position="195"/>
    </location>
    <ligand>
        <name>S-adenosyl-L-methionine</name>
        <dbReference type="ChEBI" id="CHEBI:59789"/>
    </ligand>
</feature>
<comment type="similarity">
    <text evidence="12">Belongs to the radical SAM superfamily. MoaA family.</text>
</comment>
<comment type="cofactor">
    <cofactor evidence="12">
        <name>[4Fe-4S] cluster</name>
        <dbReference type="ChEBI" id="CHEBI:49883"/>
    </cofactor>
    <text evidence="12">Binds 2 [4Fe-4S] clusters. Binds 1 [4Fe-4S] cluster coordinated with 3 cysteines and an exchangeable S-adenosyl-L-methionine and 1 [4Fe-4S] cluster coordinated with 3 cysteines and the GTP-derived substrate.</text>
</comment>
<dbReference type="SFLD" id="SFLDG01386">
    <property type="entry name" value="main_SPASM_domain-containing"/>
    <property type="match status" value="1"/>
</dbReference>
<evidence type="ECO:0000256" key="8">
    <source>
        <dbReference type="ARBA" id="ARBA00023134"/>
    </source>
</evidence>
<dbReference type="InterPro" id="IPR007197">
    <property type="entry name" value="rSAM"/>
</dbReference>
<accession>A0ABM9NKR7</accession>
<evidence type="ECO:0000256" key="3">
    <source>
        <dbReference type="ARBA" id="ARBA00022691"/>
    </source>
</evidence>
<dbReference type="InterPro" id="IPR010505">
    <property type="entry name" value="MoaA_twitch"/>
</dbReference>
<comment type="subunit">
    <text evidence="12">Monomer and homodimer.</text>
</comment>
<dbReference type="PROSITE" id="PS51918">
    <property type="entry name" value="RADICAL_SAM"/>
    <property type="match status" value="1"/>
</dbReference>
<organism evidence="14 15">
    <name type="scientific">Candidatus Methylocalor cossyra</name>
    <dbReference type="NCBI Taxonomy" id="3108543"/>
    <lineage>
        <taxon>Bacteria</taxon>
        <taxon>Pseudomonadati</taxon>
        <taxon>Pseudomonadota</taxon>
        <taxon>Gammaproteobacteria</taxon>
        <taxon>Methylococcales</taxon>
        <taxon>Methylococcaceae</taxon>
        <taxon>Candidatus Methylocalor</taxon>
    </lineage>
</organism>
<dbReference type="InterPro" id="IPR013785">
    <property type="entry name" value="Aldolase_TIM"/>
</dbReference>
<keyword evidence="6 12" id="KW-0408">Iron</keyword>
<dbReference type="SMART" id="SM00729">
    <property type="entry name" value="Elp3"/>
    <property type="match status" value="1"/>
</dbReference>
<feature type="binding site" evidence="12">
    <location>
        <position position="20"/>
    </location>
    <ligand>
        <name>GTP</name>
        <dbReference type="ChEBI" id="CHEBI:37565"/>
    </ligand>
</feature>